<comment type="caution">
    <text evidence="2">The sequence shown here is derived from an EMBL/GenBank/DDBJ whole genome shotgun (WGS) entry which is preliminary data.</text>
</comment>
<sequence>MIRVGRPPRPLFGVLAPGERSTRKTSHAIPKSHIPIIQNKPGSQIVIVDFTNVSVTVENQGPGSSFYFVYFITEATLQTMSAAKQLWDSVRKLQRERKAQSEDGNDTHNL</sequence>
<dbReference type="EMBL" id="LAZR01063377">
    <property type="protein sequence ID" value="KKK59625.1"/>
    <property type="molecule type" value="Genomic_DNA"/>
</dbReference>
<evidence type="ECO:0000313" key="2">
    <source>
        <dbReference type="EMBL" id="KKK59625.1"/>
    </source>
</evidence>
<accession>A0A0F8XF71</accession>
<organism evidence="2">
    <name type="scientific">marine sediment metagenome</name>
    <dbReference type="NCBI Taxonomy" id="412755"/>
    <lineage>
        <taxon>unclassified sequences</taxon>
        <taxon>metagenomes</taxon>
        <taxon>ecological metagenomes</taxon>
    </lineage>
</organism>
<feature type="region of interest" description="Disordered" evidence="1">
    <location>
        <begin position="1"/>
        <end position="28"/>
    </location>
</feature>
<dbReference type="AlphaFoldDB" id="A0A0F8XF71"/>
<gene>
    <name evidence="2" type="ORF">LCGC14_3032530</name>
</gene>
<reference evidence="2" key="1">
    <citation type="journal article" date="2015" name="Nature">
        <title>Complex archaea that bridge the gap between prokaryotes and eukaryotes.</title>
        <authorList>
            <person name="Spang A."/>
            <person name="Saw J.H."/>
            <person name="Jorgensen S.L."/>
            <person name="Zaremba-Niedzwiedzka K."/>
            <person name="Martijn J."/>
            <person name="Lind A.E."/>
            <person name="van Eijk R."/>
            <person name="Schleper C."/>
            <person name="Guy L."/>
            <person name="Ettema T.J."/>
        </authorList>
    </citation>
    <scope>NUCLEOTIDE SEQUENCE</scope>
</reference>
<name>A0A0F8XF71_9ZZZZ</name>
<proteinExistence type="predicted"/>
<evidence type="ECO:0000256" key="1">
    <source>
        <dbReference type="SAM" id="MobiDB-lite"/>
    </source>
</evidence>
<protein>
    <submittedName>
        <fullName evidence="2">Uncharacterized protein</fullName>
    </submittedName>
</protein>